<keyword evidence="2" id="KW-1015">Disulfide bond</keyword>
<comment type="caution">
    <text evidence="5">The sequence shown here is derived from an EMBL/GenBank/DDBJ whole genome shotgun (WGS) entry which is preliminary data.</text>
</comment>
<evidence type="ECO:0000256" key="2">
    <source>
        <dbReference type="ARBA" id="ARBA00023157"/>
    </source>
</evidence>
<evidence type="ECO:0000256" key="4">
    <source>
        <dbReference type="SAM" id="SignalP"/>
    </source>
</evidence>
<dbReference type="InterPro" id="IPR029058">
    <property type="entry name" value="AB_hydrolase_fold"/>
</dbReference>
<dbReference type="PANTHER" id="PTHR33630">
    <property type="entry name" value="CUTINASE RV1984C-RELATED-RELATED"/>
    <property type="match status" value="1"/>
</dbReference>
<dbReference type="InterPro" id="IPR000675">
    <property type="entry name" value="Cutinase/axe"/>
</dbReference>
<dbReference type="SUPFAM" id="SSF53474">
    <property type="entry name" value="alpha/beta-Hydrolases"/>
    <property type="match status" value="1"/>
</dbReference>
<name>A0A9P4T9Y3_CURKU</name>
<feature type="compositionally biased region" description="Low complexity" evidence="3">
    <location>
        <begin position="307"/>
        <end position="316"/>
    </location>
</feature>
<organism evidence="5 6">
    <name type="scientific">Curvularia kusanoi</name>
    <name type="common">Cochliobolus kusanoi</name>
    <dbReference type="NCBI Taxonomy" id="90978"/>
    <lineage>
        <taxon>Eukaryota</taxon>
        <taxon>Fungi</taxon>
        <taxon>Dikarya</taxon>
        <taxon>Ascomycota</taxon>
        <taxon>Pezizomycotina</taxon>
        <taxon>Dothideomycetes</taxon>
        <taxon>Pleosporomycetidae</taxon>
        <taxon>Pleosporales</taxon>
        <taxon>Pleosporineae</taxon>
        <taxon>Pleosporaceae</taxon>
        <taxon>Curvularia</taxon>
    </lineage>
</organism>
<dbReference type="GO" id="GO:0052689">
    <property type="term" value="F:carboxylic ester hydrolase activity"/>
    <property type="evidence" value="ECO:0007669"/>
    <property type="project" value="UniProtKB-ARBA"/>
</dbReference>
<sequence>MLSLSLSSLVLFGAVVFAQERCDAPYPTVFCNTTEILAFESSDCSPYHVFISRGSDEPYPGRVGNLTSEICGQLGKDQCTFENVEYPAKSTAWGKEEWCKSASKGAANGQAQVKAYAEKCSDSKLILLGLSQGASVTLDILGGGGGPVFECTQDINEAFDRSTSPGSQVVAAVTFGAVARNKHQNFTVGPGVNYDGTRARSESQLAALQQYSSVLLDYCHYGDPICAIGSEPKNVTAHLDYFFEHNEEVAKWVVGKAQGKKVSVPDHGQSSSSASATASVRPVQATTAAPTPTSIGGAEKTGSPAEASQTGGAGSTSAGGKVSAGGYVVSLVVVVGTLFSTLW</sequence>
<evidence type="ECO:0000256" key="3">
    <source>
        <dbReference type="SAM" id="MobiDB-lite"/>
    </source>
</evidence>
<keyword evidence="4" id="KW-0732">Signal</keyword>
<reference evidence="5" key="1">
    <citation type="submission" date="2019-04" db="EMBL/GenBank/DDBJ databases">
        <title>Sequencing of skin fungus with MAO and IRED activity.</title>
        <authorList>
            <person name="Marsaioli A.J."/>
            <person name="Bonatto J.M.C."/>
            <person name="Reis Junior O."/>
        </authorList>
    </citation>
    <scope>NUCLEOTIDE SEQUENCE</scope>
    <source>
        <strain evidence="5">30M1</strain>
    </source>
</reference>
<feature type="compositionally biased region" description="Low complexity" evidence="3">
    <location>
        <begin position="270"/>
        <end position="293"/>
    </location>
</feature>
<dbReference type="EMBL" id="SWKU01000019">
    <property type="protein sequence ID" value="KAF2998531.1"/>
    <property type="molecule type" value="Genomic_DNA"/>
</dbReference>
<dbReference type="AlphaFoldDB" id="A0A9P4T9Y3"/>
<accession>A0A9P4T9Y3</accession>
<dbReference type="PANTHER" id="PTHR33630:SF13">
    <property type="entry name" value="ACETYLXYLAN ESTERASE"/>
    <property type="match status" value="1"/>
</dbReference>
<dbReference type="Gene3D" id="3.40.50.1820">
    <property type="entry name" value="alpha/beta hydrolase"/>
    <property type="match status" value="1"/>
</dbReference>
<evidence type="ECO:0000256" key="1">
    <source>
        <dbReference type="ARBA" id="ARBA00022801"/>
    </source>
</evidence>
<protein>
    <recommendedName>
        <fullName evidence="7">Carbohydrate esterase family 5 protein</fullName>
    </recommendedName>
</protein>
<dbReference type="Proteomes" id="UP000801428">
    <property type="component" value="Unassembled WGS sequence"/>
</dbReference>
<keyword evidence="1" id="KW-0378">Hydrolase</keyword>
<dbReference type="SMART" id="SM01110">
    <property type="entry name" value="Cutinase"/>
    <property type="match status" value="1"/>
</dbReference>
<keyword evidence="6" id="KW-1185">Reference proteome</keyword>
<feature type="region of interest" description="Disordered" evidence="3">
    <location>
        <begin position="263"/>
        <end position="316"/>
    </location>
</feature>
<dbReference type="OrthoDB" id="2586582at2759"/>
<feature type="chain" id="PRO_5040474573" description="Carbohydrate esterase family 5 protein" evidence="4">
    <location>
        <begin position="19"/>
        <end position="343"/>
    </location>
</feature>
<evidence type="ECO:0008006" key="7">
    <source>
        <dbReference type="Google" id="ProtNLM"/>
    </source>
</evidence>
<feature type="signal peptide" evidence="4">
    <location>
        <begin position="1"/>
        <end position="18"/>
    </location>
</feature>
<proteinExistence type="predicted"/>
<gene>
    <name evidence="5" type="ORF">E8E13_004861</name>
</gene>
<dbReference type="Pfam" id="PF01083">
    <property type="entry name" value="Cutinase"/>
    <property type="match status" value="1"/>
</dbReference>
<evidence type="ECO:0000313" key="6">
    <source>
        <dbReference type="Proteomes" id="UP000801428"/>
    </source>
</evidence>
<evidence type="ECO:0000313" key="5">
    <source>
        <dbReference type="EMBL" id="KAF2998531.1"/>
    </source>
</evidence>